<evidence type="ECO:0000256" key="6">
    <source>
        <dbReference type="PROSITE-ProRule" id="PRU10007"/>
    </source>
</evidence>
<dbReference type="FunFam" id="3.40.605.10:FF:000004">
    <property type="entry name" value="Aldehyde dehydrogenase"/>
    <property type="match status" value="1"/>
</dbReference>
<dbReference type="GO" id="GO:0006081">
    <property type="term" value="P:aldehyde metabolic process"/>
    <property type="evidence" value="ECO:0007669"/>
    <property type="project" value="InterPro"/>
</dbReference>
<dbReference type="InterPro" id="IPR016161">
    <property type="entry name" value="Ald_DH/histidinol_DH"/>
</dbReference>
<dbReference type="PIRSF" id="PIRSF036492">
    <property type="entry name" value="ALDH"/>
    <property type="match status" value="1"/>
</dbReference>
<accession>A0A7U9THW4</accession>
<evidence type="ECO:0000256" key="7">
    <source>
        <dbReference type="RuleBase" id="RU003345"/>
    </source>
</evidence>
<keyword evidence="10" id="KW-1185">Reference proteome</keyword>
<evidence type="ECO:0000256" key="4">
    <source>
        <dbReference type="PIRNR" id="PIRNR036492"/>
    </source>
</evidence>
<feature type="active site" evidence="5">
    <location>
        <position position="241"/>
    </location>
</feature>
<dbReference type="InterPro" id="IPR016162">
    <property type="entry name" value="Ald_DH_N"/>
</dbReference>
<dbReference type="Proteomes" id="UP000620133">
    <property type="component" value="Chromosome"/>
</dbReference>
<dbReference type="PROSITE" id="PS00070">
    <property type="entry name" value="ALDEHYDE_DEHYDR_CYS"/>
    <property type="match status" value="1"/>
</dbReference>
<evidence type="ECO:0000256" key="1">
    <source>
        <dbReference type="ARBA" id="ARBA00009986"/>
    </source>
</evidence>
<dbReference type="InterPro" id="IPR016163">
    <property type="entry name" value="Ald_DH_C"/>
</dbReference>
<dbReference type="Gene3D" id="3.40.309.10">
    <property type="entry name" value="Aldehyde Dehydrogenase, Chain A, domain 2"/>
    <property type="match status" value="1"/>
</dbReference>
<evidence type="ECO:0000256" key="3">
    <source>
        <dbReference type="ARBA" id="ARBA00023027"/>
    </source>
</evidence>
<dbReference type="GO" id="GO:0004029">
    <property type="term" value="F:aldehyde dehydrogenase (NAD+) activity"/>
    <property type="evidence" value="ECO:0007669"/>
    <property type="project" value="TreeGrafter"/>
</dbReference>
<dbReference type="AlphaFoldDB" id="A0A7U9THW4"/>
<dbReference type="InterPro" id="IPR012394">
    <property type="entry name" value="Aldehyde_DH_NAD(P)"/>
</dbReference>
<evidence type="ECO:0000256" key="5">
    <source>
        <dbReference type="PIRSR" id="PIRSR036492-1"/>
    </source>
</evidence>
<keyword evidence="2 4" id="KW-0560">Oxidoreductase</keyword>
<dbReference type="CDD" id="cd07136">
    <property type="entry name" value="ALDH_YwdH-P39616"/>
    <property type="match status" value="1"/>
</dbReference>
<dbReference type="FunFam" id="3.40.309.10:FF:000003">
    <property type="entry name" value="Aldehyde dehydrogenase"/>
    <property type="match status" value="1"/>
</dbReference>
<name>A0A7U9THW4_9MOLU</name>
<organism evidence="9 10">
    <name type="scientific">Mariniplasma anaerobium</name>
    <dbReference type="NCBI Taxonomy" id="2735436"/>
    <lineage>
        <taxon>Bacteria</taxon>
        <taxon>Bacillati</taxon>
        <taxon>Mycoplasmatota</taxon>
        <taxon>Mollicutes</taxon>
        <taxon>Acholeplasmatales</taxon>
        <taxon>Acholeplasmataceae</taxon>
        <taxon>Mariniplasma</taxon>
    </lineage>
</organism>
<dbReference type="PANTHER" id="PTHR43570">
    <property type="entry name" value="ALDEHYDE DEHYDROGENASE"/>
    <property type="match status" value="1"/>
</dbReference>
<evidence type="ECO:0000313" key="10">
    <source>
        <dbReference type="Proteomes" id="UP000620133"/>
    </source>
</evidence>
<feature type="active site" evidence="5 6">
    <location>
        <position position="207"/>
    </location>
</feature>
<feature type="domain" description="Aldehyde dehydrogenase" evidence="8">
    <location>
        <begin position="10"/>
        <end position="420"/>
    </location>
</feature>
<dbReference type="PANTHER" id="PTHR43570:SF16">
    <property type="entry name" value="ALDEHYDE DEHYDROGENASE TYPE III, ISOFORM Q"/>
    <property type="match status" value="1"/>
</dbReference>
<dbReference type="InterPro" id="IPR015590">
    <property type="entry name" value="Aldehyde_DH_dom"/>
</dbReference>
<comment type="similarity">
    <text evidence="1 4 7">Belongs to the aldehyde dehydrogenase family.</text>
</comment>
<reference evidence="9" key="1">
    <citation type="submission" date="2021-01" db="EMBL/GenBank/DDBJ databases">
        <title>Draft genome sequence of Acholeplasmataceae bacterium strain Mahy22.</title>
        <authorList>
            <person name="Watanabe M."/>
            <person name="Kojima H."/>
            <person name="Fukui M."/>
        </authorList>
    </citation>
    <scope>NUCLEOTIDE SEQUENCE</scope>
    <source>
        <strain evidence="9">Mahy22</strain>
    </source>
</reference>
<dbReference type="KEGG" id="manr:MPAN_016780"/>
<evidence type="ECO:0000259" key="8">
    <source>
        <dbReference type="Pfam" id="PF00171"/>
    </source>
</evidence>
<proteinExistence type="inferred from homology"/>
<keyword evidence="3" id="KW-0520">NAD</keyword>
<evidence type="ECO:0000256" key="2">
    <source>
        <dbReference type="ARBA" id="ARBA00023002"/>
    </source>
</evidence>
<dbReference type="InterPro" id="IPR016160">
    <property type="entry name" value="Ald_DH_CS_CYS"/>
</dbReference>
<gene>
    <name evidence="9" type="ORF">MPAN_016780</name>
</gene>
<evidence type="ECO:0000313" key="9">
    <source>
        <dbReference type="EMBL" id="BCR36785.1"/>
    </source>
</evidence>
<dbReference type="EMBL" id="AP024412">
    <property type="protein sequence ID" value="BCR36785.1"/>
    <property type="molecule type" value="Genomic_DNA"/>
</dbReference>
<dbReference type="Gene3D" id="3.40.605.10">
    <property type="entry name" value="Aldehyde Dehydrogenase, Chain A, domain 1"/>
    <property type="match status" value="1"/>
</dbReference>
<sequence>MESVFNKQKKFFNSNQTKDYEFRVEQLKKLKSAIKQHEEEITKALFDDLHKSSVEAYTTEIGFVLNSIDFTIKHLKKWMKPKKVKTPLFLFGTKSFMSQEPLGVICIIAPYNYPFQLVIEPLIGVIASGNTAIIKPSEYTVQTEAVIAKLISQTFDESYIKVITGAKEVTSKLLDLKFDHIFFTGSATVGKIVYEKASKHLIPVTLELGGKSPTIVDKTANLKIAAKRIIFGKFINAGQTCIAPDYIYVEKEIHEELINLFKKEIKNFYPDYNEFGRIINDRHFQRLKGLINPDKVVFGNEVDEKSKFISPTILDNVTWDDKVMQEEIFGPILPVLVYEELEEVIEIIKQKEKPLALYMFSNDKNEIHKVFHELSFGSGGINDAIMQVTNPNLPFGGVGLSGIGIYHGYTSFQAFSNQKTYTKKTTKFDIKLAYPPYTKKQEKIIRRFMK</sequence>
<dbReference type="PROSITE" id="PS00687">
    <property type="entry name" value="ALDEHYDE_DEHYDR_GLU"/>
    <property type="match status" value="1"/>
</dbReference>
<dbReference type="Pfam" id="PF00171">
    <property type="entry name" value="Aldedh"/>
    <property type="match status" value="1"/>
</dbReference>
<dbReference type="GO" id="GO:0005737">
    <property type="term" value="C:cytoplasm"/>
    <property type="evidence" value="ECO:0007669"/>
    <property type="project" value="TreeGrafter"/>
</dbReference>
<dbReference type="SUPFAM" id="SSF53720">
    <property type="entry name" value="ALDH-like"/>
    <property type="match status" value="1"/>
</dbReference>
<protein>
    <recommendedName>
        <fullName evidence="4">Aldehyde dehydrogenase</fullName>
    </recommendedName>
</protein>
<dbReference type="InterPro" id="IPR029510">
    <property type="entry name" value="Ald_DH_CS_GLU"/>
</dbReference>